<evidence type="ECO:0000313" key="4">
    <source>
        <dbReference type="Proteomes" id="UP001266305"/>
    </source>
</evidence>
<proteinExistence type="predicted"/>
<dbReference type="PANTHER" id="PTHR23122">
    <property type="entry name" value="MEMBRANE-ASSOCIATED GUANYLATE KINASE MAGUK"/>
    <property type="match status" value="1"/>
</dbReference>
<dbReference type="PROSITE" id="PS50052">
    <property type="entry name" value="GUANYLATE_KINASE_2"/>
    <property type="match status" value="1"/>
</dbReference>
<organism evidence="2 4">
    <name type="scientific">Saguinus oedipus</name>
    <name type="common">Cotton-top tamarin</name>
    <name type="synonym">Oedipomidas oedipus</name>
    <dbReference type="NCBI Taxonomy" id="9490"/>
    <lineage>
        <taxon>Eukaryota</taxon>
        <taxon>Metazoa</taxon>
        <taxon>Chordata</taxon>
        <taxon>Craniata</taxon>
        <taxon>Vertebrata</taxon>
        <taxon>Euteleostomi</taxon>
        <taxon>Mammalia</taxon>
        <taxon>Eutheria</taxon>
        <taxon>Euarchontoglires</taxon>
        <taxon>Primates</taxon>
        <taxon>Haplorrhini</taxon>
        <taxon>Platyrrhini</taxon>
        <taxon>Cebidae</taxon>
        <taxon>Callitrichinae</taxon>
        <taxon>Saguinus</taxon>
    </lineage>
</organism>
<gene>
    <name evidence="2" type="ORF">P7K49_039830</name>
    <name evidence="3" type="ORF">P7K49_039831</name>
</gene>
<comment type="caution">
    <text evidence="2">The sequence shown here is derived from an EMBL/GenBank/DDBJ whole genome shotgun (WGS) entry which is preliminary data.</text>
</comment>
<name>A0ABQ9TAR7_SAGOE</name>
<feature type="non-terminal residue" evidence="2">
    <location>
        <position position="100"/>
    </location>
</feature>
<dbReference type="Proteomes" id="UP001266305">
    <property type="component" value="Unassembled WGS sequence"/>
</dbReference>
<reference evidence="2 4" key="1">
    <citation type="submission" date="2023-05" db="EMBL/GenBank/DDBJ databases">
        <title>B98-5 Cell Line De Novo Hybrid Assembly: An Optical Mapping Approach.</title>
        <authorList>
            <person name="Kananen K."/>
            <person name="Auerbach J.A."/>
            <person name="Kautto E."/>
            <person name="Blachly J.S."/>
        </authorList>
    </citation>
    <scope>NUCLEOTIDE SEQUENCE [LARGE SCALE GENOMIC DNA]</scope>
    <source>
        <strain evidence="2">B95-8</strain>
        <tissue evidence="2">Cell line</tissue>
    </source>
</reference>
<evidence type="ECO:0000313" key="2">
    <source>
        <dbReference type="EMBL" id="KAK2081821.1"/>
    </source>
</evidence>
<feature type="domain" description="Guanylate kinase-like" evidence="1">
    <location>
        <begin position="67"/>
        <end position="100"/>
    </location>
</feature>
<dbReference type="InterPro" id="IPR008144">
    <property type="entry name" value="Guanylate_kin-like_dom"/>
</dbReference>
<dbReference type="EMBL" id="JASSZA010000052">
    <property type="protein sequence ID" value="KAK2081821.1"/>
    <property type="molecule type" value="Genomic_DNA"/>
</dbReference>
<protein>
    <recommendedName>
        <fullName evidence="1">Guanylate kinase-like domain-containing protein</fullName>
    </recommendedName>
</protein>
<keyword evidence="4" id="KW-1185">Reference proteome</keyword>
<dbReference type="InterPro" id="IPR050716">
    <property type="entry name" value="MAGUK"/>
</dbReference>
<dbReference type="Gene3D" id="3.40.50.300">
    <property type="entry name" value="P-loop containing nucleotide triphosphate hydrolases"/>
    <property type="match status" value="1"/>
</dbReference>
<sequence>AASYVPRPCLAPPCSPVPSLLALNLPEKSTPPSPCCLVSSAISLCPEFDHHELLIYDEVAHMPPFRRKTLVLIGAQGVGWHSLKNKLMMWDPDRYGTTVP</sequence>
<accession>A0ABQ9TAR7</accession>
<evidence type="ECO:0000313" key="3">
    <source>
        <dbReference type="EMBL" id="KAK2081822.1"/>
    </source>
</evidence>
<dbReference type="EMBL" id="JASSZA010000052">
    <property type="protein sequence ID" value="KAK2081822.1"/>
    <property type="molecule type" value="Genomic_DNA"/>
</dbReference>
<feature type="non-terminal residue" evidence="2">
    <location>
        <position position="1"/>
    </location>
</feature>
<evidence type="ECO:0000259" key="1">
    <source>
        <dbReference type="PROSITE" id="PS50052"/>
    </source>
</evidence>
<dbReference type="InterPro" id="IPR027417">
    <property type="entry name" value="P-loop_NTPase"/>
</dbReference>